<comment type="similarity">
    <text evidence="2 7">Belongs to the FPP/GGPP synthase family.</text>
</comment>
<dbReference type="InterPro" id="IPR000092">
    <property type="entry name" value="Polyprenyl_synt"/>
</dbReference>
<dbReference type="InterPro" id="IPR008949">
    <property type="entry name" value="Isoprenoid_synthase_dom_sf"/>
</dbReference>
<dbReference type="PROSITE" id="PS00723">
    <property type="entry name" value="POLYPRENYL_SYNTHASE_1"/>
    <property type="match status" value="1"/>
</dbReference>
<dbReference type="AlphaFoldDB" id="A0AAD3DFG7"/>
<evidence type="ECO:0000256" key="4">
    <source>
        <dbReference type="ARBA" id="ARBA00022723"/>
    </source>
</evidence>
<proteinExistence type="inferred from homology"/>
<dbReference type="EMBL" id="BMAR01000001">
    <property type="protein sequence ID" value="GFR40856.1"/>
    <property type="molecule type" value="Genomic_DNA"/>
</dbReference>
<evidence type="ECO:0000313" key="8">
    <source>
        <dbReference type="EMBL" id="GFR40856.1"/>
    </source>
</evidence>
<dbReference type="GO" id="GO:0042811">
    <property type="term" value="P:pheromone biosynthetic process"/>
    <property type="evidence" value="ECO:0007669"/>
    <property type="project" value="UniProtKB-ARBA"/>
</dbReference>
<comment type="caution">
    <text evidence="8">The sequence shown here is derived from an EMBL/GenBank/DDBJ whole genome shotgun (WGS) entry which is preliminary data.</text>
</comment>
<feature type="non-terminal residue" evidence="8">
    <location>
        <position position="402"/>
    </location>
</feature>
<organism evidence="8 9">
    <name type="scientific">Astrephomene gubernaculifera</name>
    <dbReference type="NCBI Taxonomy" id="47775"/>
    <lineage>
        <taxon>Eukaryota</taxon>
        <taxon>Viridiplantae</taxon>
        <taxon>Chlorophyta</taxon>
        <taxon>core chlorophytes</taxon>
        <taxon>Chlorophyceae</taxon>
        <taxon>CS clade</taxon>
        <taxon>Chlamydomonadales</taxon>
        <taxon>Astrephomenaceae</taxon>
        <taxon>Astrephomene</taxon>
    </lineage>
</organism>
<dbReference type="PROSITE" id="PS00444">
    <property type="entry name" value="POLYPRENYL_SYNTHASE_2"/>
    <property type="match status" value="1"/>
</dbReference>
<accession>A0AAD3DFG7</accession>
<dbReference type="CDD" id="cd00685">
    <property type="entry name" value="Trans_IPPS_HT"/>
    <property type="match status" value="1"/>
</dbReference>
<evidence type="ECO:0000256" key="6">
    <source>
        <dbReference type="ARBA" id="ARBA00033740"/>
    </source>
</evidence>
<sequence>QLCASVIRSTRQAWPELLIISRLAQAGDSLRLQEFSQQRRFTMSEPTPKKARVGYAHSRESFMKVYEVLRDELLNDECLSPASDSAQAKAAQEWFKEVNDYNVPGGKLNRGMAVYDVLASVKGAENLTEEEVFKANALGWCIEWLQAFFLVADDIMDGSITRRGQPCWYKVPKVGMIACNDYILLECCIFRILRKHFRGQPAYAQLLDLFHEVTFQTSHGQLLDLTTAPIGSVDLSKYTSDNYLRIVTYKTAYYSFYLPVACGMVLAGIEDPAAYDLAQKICVEMGQYFQIQDDYLDCYGDPEVIGKIGTDIEDNKCSWLVCTALQIASEEQKEVIKTHYGRKEEESVAAIKALYVELGLEQRFKDYEADSYAKLDATISEQTLLPKQVFTSLLAKIYKRKK</sequence>
<name>A0AAD3DFG7_9CHLO</name>
<dbReference type="GO" id="GO:0004337">
    <property type="term" value="F:(2E,6E)-farnesyl diphosphate synthase activity"/>
    <property type="evidence" value="ECO:0007669"/>
    <property type="project" value="TreeGrafter"/>
</dbReference>
<dbReference type="InterPro" id="IPR033749">
    <property type="entry name" value="Polyprenyl_synt_CS"/>
</dbReference>
<dbReference type="Pfam" id="PF00348">
    <property type="entry name" value="polyprenyl_synt"/>
    <property type="match status" value="1"/>
</dbReference>
<keyword evidence="3 7" id="KW-0808">Transferase</keyword>
<dbReference type="GO" id="GO:0046872">
    <property type="term" value="F:metal ion binding"/>
    <property type="evidence" value="ECO:0007669"/>
    <property type="project" value="UniProtKB-KW"/>
</dbReference>
<dbReference type="SFLD" id="SFLDS00005">
    <property type="entry name" value="Isoprenoid_Synthase_Type_I"/>
    <property type="match status" value="1"/>
</dbReference>
<keyword evidence="9" id="KW-1185">Reference proteome</keyword>
<dbReference type="GO" id="GO:0005737">
    <property type="term" value="C:cytoplasm"/>
    <property type="evidence" value="ECO:0007669"/>
    <property type="project" value="TreeGrafter"/>
</dbReference>
<evidence type="ECO:0000256" key="5">
    <source>
        <dbReference type="ARBA" id="ARBA00022842"/>
    </source>
</evidence>
<dbReference type="InterPro" id="IPR039702">
    <property type="entry name" value="FPS1-like"/>
</dbReference>
<evidence type="ECO:0000256" key="3">
    <source>
        <dbReference type="ARBA" id="ARBA00022679"/>
    </source>
</evidence>
<dbReference type="GO" id="GO:0045337">
    <property type="term" value="P:farnesyl diphosphate biosynthetic process"/>
    <property type="evidence" value="ECO:0007669"/>
    <property type="project" value="TreeGrafter"/>
</dbReference>
<dbReference type="GO" id="GO:0004161">
    <property type="term" value="F:dimethylallyltranstransferase activity"/>
    <property type="evidence" value="ECO:0007669"/>
    <property type="project" value="TreeGrafter"/>
</dbReference>
<dbReference type="Proteomes" id="UP001054857">
    <property type="component" value="Unassembled WGS sequence"/>
</dbReference>
<evidence type="ECO:0000313" key="9">
    <source>
        <dbReference type="Proteomes" id="UP001054857"/>
    </source>
</evidence>
<dbReference type="FunFam" id="1.10.600.10:FF:000021">
    <property type="entry name" value="Farnesyl pyrophosphate synthase"/>
    <property type="match status" value="1"/>
</dbReference>
<gene>
    <name evidence="8" type="ORF">Agub_g1506</name>
</gene>
<dbReference type="PANTHER" id="PTHR11525:SF0">
    <property type="entry name" value="FARNESYL PYROPHOSPHATE SYNTHASE"/>
    <property type="match status" value="1"/>
</dbReference>
<reference evidence="8 9" key="1">
    <citation type="journal article" date="2021" name="Sci. Rep.">
        <title>Genome sequencing of the multicellular alga Astrephomene provides insights into convergent evolution of germ-soma differentiation.</title>
        <authorList>
            <person name="Yamashita S."/>
            <person name="Yamamoto K."/>
            <person name="Matsuzaki R."/>
            <person name="Suzuki S."/>
            <person name="Yamaguchi H."/>
            <person name="Hirooka S."/>
            <person name="Minakuchi Y."/>
            <person name="Miyagishima S."/>
            <person name="Kawachi M."/>
            <person name="Toyoda A."/>
            <person name="Nozaki H."/>
        </authorList>
    </citation>
    <scope>NUCLEOTIDE SEQUENCE [LARGE SCALE GENOMIC DNA]</scope>
    <source>
        <strain evidence="8 9">NIES-4017</strain>
    </source>
</reference>
<evidence type="ECO:0000256" key="2">
    <source>
        <dbReference type="ARBA" id="ARBA00006706"/>
    </source>
</evidence>
<dbReference type="SFLD" id="SFLDG01017">
    <property type="entry name" value="Polyprenyl_Transferase_Like"/>
    <property type="match status" value="1"/>
</dbReference>
<evidence type="ECO:0008006" key="10">
    <source>
        <dbReference type="Google" id="ProtNLM"/>
    </source>
</evidence>
<keyword evidence="5" id="KW-0460">Magnesium</keyword>
<evidence type="ECO:0000256" key="7">
    <source>
        <dbReference type="RuleBase" id="RU004466"/>
    </source>
</evidence>
<comment type="pathway">
    <text evidence="6">Pheromone biosynthesis.</text>
</comment>
<dbReference type="PANTHER" id="PTHR11525">
    <property type="entry name" value="FARNESYL-PYROPHOSPHATE SYNTHETASE"/>
    <property type="match status" value="1"/>
</dbReference>
<dbReference type="Gene3D" id="1.10.600.10">
    <property type="entry name" value="Farnesyl Diphosphate Synthase"/>
    <property type="match status" value="1"/>
</dbReference>
<dbReference type="SUPFAM" id="SSF48576">
    <property type="entry name" value="Terpenoid synthases"/>
    <property type="match status" value="1"/>
</dbReference>
<protein>
    <recommendedName>
        <fullName evidence="10">Farnesyl diphosphate synthase</fullName>
    </recommendedName>
</protein>
<evidence type="ECO:0000256" key="1">
    <source>
        <dbReference type="ARBA" id="ARBA00001946"/>
    </source>
</evidence>
<comment type="cofactor">
    <cofactor evidence="1">
        <name>Mg(2+)</name>
        <dbReference type="ChEBI" id="CHEBI:18420"/>
    </cofactor>
</comment>
<keyword evidence="4" id="KW-0479">Metal-binding</keyword>